<dbReference type="Proteomes" id="UP001595685">
    <property type="component" value="Unassembled WGS sequence"/>
</dbReference>
<feature type="transmembrane region" description="Helical" evidence="6">
    <location>
        <begin position="209"/>
        <end position="230"/>
    </location>
</feature>
<dbReference type="PANTHER" id="PTHR31272:SF4">
    <property type="entry name" value="CYTOCHROME C-TYPE BIOGENESIS PROTEIN HI_1454-RELATED"/>
    <property type="match status" value="1"/>
</dbReference>
<keyword evidence="9" id="KW-1185">Reference proteome</keyword>
<organism evidence="8 9">
    <name type="scientific">Aquipuribacter hungaricus</name>
    <dbReference type="NCBI Taxonomy" id="545624"/>
    <lineage>
        <taxon>Bacteria</taxon>
        <taxon>Bacillati</taxon>
        <taxon>Actinomycetota</taxon>
        <taxon>Actinomycetes</taxon>
        <taxon>Micrococcales</taxon>
        <taxon>Intrasporangiaceae</taxon>
        <taxon>Aquipuribacter</taxon>
    </lineage>
</organism>
<feature type="domain" description="Cytochrome C biogenesis protein transmembrane" evidence="7">
    <location>
        <begin position="15"/>
        <end position="201"/>
    </location>
</feature>
<protein>
    <submittedName>
        <fullName evidence="8">Cytochrome c biogenesis CcdA family protein</fullName>
    </submittedName>
</protein>
<gene>
    <name evidence="8" type="ORF">ACFOLH_19510</name>
</gene>
<evidence type="ECO:0000256" key="4">
    <source>
        <dbReference type="ARBA" id="ARBA00022989"/>
    </source>
</evidence>
<comment type="caution">
    <text evidence="8">The sequence shown here is derived from an EMBL/GenBank/DDBJ whole genome shotgun (WGS) entry which is preliminary data.</text>
</comment>
<feature type="transmembrane region" description="Helical" evidence="6">
    <location>
        <begin position="12"/>
        <end position="38"/>
    </location>
</feature>
<evidence type="ECO:0000256" key="5">
    <source>
        <dbReference type="ARBA" id="ARBA00023136"/>
    </source>
</evidence>
<evidence type="ECO:0000313" key="9">
    <source>
        <dbReference type="Proteomes" id="UP001595685"/>
    </source>
</evidence>
<comment type="similarity">
    <text evidence="2">Belongs to the DsbD family.</text>
</comment>
<dbReference type="PANTHER" id="PTHR31272">
    <property type="entry name" value="CYTOCHROME C-TYPE BIOGENESIS PROTEIN HI_1454-RELATED"/>
    <property type="match status" value="1"/>
</dbReference>
<keyword evidence="4 6" id="KW-1133">Transmembrane helix</keyword>
<proteinExistence type="inferred from homology"/>
<sequence length="248" mass="25614">MTSLLQGTVLSGSMLLAVPVAVLAGLVSFLSPCVLPLVPGYLSYVTGLSGADLDRPRRGLVLAGTALFVAGFATVFASFGALFGGLGSLLLQYQSPITRVMGVAIVVMGLAFLGYVPGLQRERRFHLRPARGLAGAPLLGVTFGLGWTPCIGPALAAVQTLAFTEASAGRGTLLSVAYALGLGVPFLAVGLAVRRTAGTLGWVRRHRVAVTRAGGGLLVLTGLLLATGVWERIMVTMRIWAAAFTPVI</sequence>
<evidence type="ECO:0000256" key="2">
    <source>
        <dbReference type="ARBA" id="ARBA00006143"/>
    </source>
</evidence>
<reference evidence="9" key="1">
    <citation type="journal article" date="2019" name="Int. J. Syst. Evol. Microbiol.">
        <title>The Global Catalogue of Microorganisms (GCM) 10K type strain sequencing project: providing services to taxonomists for standard genome sequencing and annotation.</title>
        <authorList>
            <consortium name="The Broad Institute Genomics Platform"/>
            <consortium name="The Broad Institute Genome Sequencing Center for Infectious Disease"/>
            <person name="Wu L."/>
            <person name="Ma J."/>
        </authorList>
    </citation>
    <scope>NUCLEOTIDE SEQUENCE [LARGE SCALE GENOMIC DNA]</scope>
    <source>
        <strain evidence="9">NCAIM B.02333</strain>
    </source>
</reference>
<feature type="transmembrane region" description="Helical" evidence="6">
    <location>
        <begin position="59"/>
        <end position="84"/>
    </location>
</feature>
<accession>A0ABV7WKW9</accession>
<comment type="subcellular location">
    <subcellularLocation>
        <location evidence="1">Membrane</location>
        <topology evidence="1">Multi-pass membrane protein</topology>
    </subcellularLocation>
</comment>
<dbReference type="EMBL" id="JBHRWW010000031">
    <property type="protein sequence ID" value="MFC3690539.1"/>
    <property type="molecule type" value="Genomic_DNA"/>
</dbReference>
<feature type="transmembrane region" description="Helical" evidence="6">
    <location>
        <begin position="136"/>
        <end position="156"/>
    </location>
</feature>
<dbReference type="Pfam" id="PF02683">
    <property type="entry name" value="DsbD_TM"/>
    <property type="match status" value="1"/>
</dbReference>
<evidence type="ECO:0000256" key="1">
    <source>
        <dbReference type="ARBA" id="ARBA00004141"/>
    </source>
</evidence>
<dbReference type="InterPro" id="IPR003834">
    <property type="entry name" value="Cyt_c_assmbl_TM_dom"/>
</dbReference>
<evidence type="ECO:0000256" key="3">
    <source>
        <dbReference type="ARBA" id="ARBA00022692"/>
    </source>
</evidence>
<dbReference type="RefSeq" id="WP_376984549.1">
    <property type="nucleotide sequence ID" value="NZ_JBBEOI010000241.1"/>
</dbReference>
<dbReference type="InterPro" id="IPR051790">
    <property type="entry name" value="Cytochrome_c-biogenesis_DsbD"/>
</dbReference>
<feature type="transmembrane region" description="Helical" evidence="6">
    <location>
        <begin position="96"/>
        <end position="116"/>
    </location>
</feature>
<name>A0ABV7WKW9_9MICO</name>
<evidence type="ECO:0000259" key="7">
    <source>
        <dbReference type="Pfam" id="PF02683"/>
    </source>
</evidence>
<evidence type="ECO:0000313" key="8">
    <source>
        <dbReference type="EMBL" id="MFC3690539.1"/>
    </source>
</evidence>
<keyword evidence="5 6" id="KW-0472">Membrane</keyword>
<feature type="transmembrane region" description="Helical" evidence="6">
    <location>
        <begin position="176"/>
        <end position="197"/>
    </location>
</feature>
<keyword evidence="3 6" id="KW-0812">Transmembrane</keyword>
<evidence type="ECO:0000256" key="6">
    <source>
        <dbReference type="SAM" id="Phobius"/>
    </source>
</evidence>